<dbReference type="AlphaFoldDB" id="A0A1H9CIY4"/>
<gene>
    <name evidence="1" type="ORF">SAMN05444359_104198</name>
</gene>
<evidence type="ECO:0008006" key="3">
    <source>
        <dbReference type="Google" id="ProtNLM"/>
    </source>
</evidence>
<dbReference type="OrthoDB" id="6384861at2"/>
<accession>A0A1H9CIY4</accession>
<reference evidence="2" key="1">
    <citation type="submission" date="2016-10" db="EMBL/GenBank/DDBJ databases">
        <authorList>
            <person name="Varghese N."/>
            <person name="Submissions S."/>
        </authorList>
    </citation>
    <scope>NUCLEOTIDE SEQUENCE [LARGE SCALE GENOMIC DNA]</scope>
    <source>
        <strain evidence="2">DSM 24740</strain>
    </source>
</reference>
<dbReference type="EMBL" id="FOFB01000004">
    <property type="protein sequence ID" value="SEQ00568.1"/>
    <property type="molecule type" value="Genomic_DNA"/>
</dbReference>
<name>A0A1H9CIY4_9BACT</name>
<dbReference type="STRING" id="478744.SAMN05444359_104198"/>
<evidence type="ECO:0000313" key="2">
    <source>
        <dbReference type="Proteomes" id="UP000199021"/>
    </source>
</evidence>
<dbReference type="InParanoid" id="A0A1H9CIY4"/>
<dbReference type="Proteomes" id="UP000199021">
    <property type="component" value="Unassembled WGS sequence"/>
</dbReference>
<sequence length="275" mass="31088">MIKLPLIAPLICFLLFFGCQPKEVVPETITMTKGDIVLSVEPASGGRISSLTFRGREVLKTSRDSLGLQWGSTAWTSPQSDWSWPPIATFDSEPFTVTELREGVILLESKRDPDTYLRMRKRISLGEKSDIGITYWVTNEGPSSTKVALWENTRIPYGGYLSFRADSLRGSLDSLPTELVDSTYRIYLDERHTQPQKVFTDLKAVPVNYHHKGLVLRKYTSVKELYRTAPGQAPLEIYLDPPAGFAEFELQGDYLLLPPGESANLRVRWEVFPEL</sequence>
<evidence type="ECO:0000313" key="1">
    <source>
        <dbReference type="EMBL" id="SEQ00568.1"/>
    </source>
</evidence>
<dbReference type="PROSITE" id="PS51257">
    <property type="entry name" value="PROKAR_LIPOPROTEIN"/>
    <property type="match status" value="1"/>
</dbReference>
<keyword evidence="2" id="KW-1185">Reference proteome</keyword>
<organism evidence="1 2">
    <name type="scientific">Neolewinella agarilytica</name>
    <dbReference type="NCBI Taxonomy" id="478744"/>
    <lineage>
        <taxon>Bacteria</taxon>
        <taxon>Pseudomonadati</taxon>
        <taxon>Bacteroidota</taxon>
        <taxon>Saprospiria</taxon>
        <taxon>Saprospirales</taxon>
        <taxon>Lewinellaceae</taxon>
        <taxon>Neolewinella</taxon>
    </lineage>
</organism>
<proteinExistence type="predicted"/>
<protein>
    <recommendedName>
        <fullName evidence="3">DUF4380 domain-containing protein</fullName>
    </recommendedName>
</protein>
<dbReference type="RefSeq" id="WP_090166141.1">
    <property type="nucleotide sequence ID" value="NZ_FOFB01000004.1"/>
</dbReference>